<keyword evidence="5" id="KW-1185">Reference proteome</keyword>
<reference evidence="4 5" key="1">
    <citation type="submission" date="2024-10" db="EMBL/GenBank/DDBJ databases">
        <authorList>
            <person name="Riesco R."/>
        </authorList>
    </citation>
    <scope>NUCLEOTIDE SEQUENCE [LARGE SCALE GENOMIC DNA]</scope>
    <source>
        <strain evidence="4 5">NCIMB 15450</strain>
    </source>
</reference>
<gene>
    <name evidence="4" type="ORF">ACHIRB_30800</name>
</gene>
<dbReference type="EMBL" id="JBIMSN010000171">
    <property type="protein sequence ID" value="MFH5232921.1"/>
    <property type="molecule type" value="Genomic_DNA"/>
</dbReference>
<dbReference type="Proteomes" id="UP001609219">
    <property type="component" value="Unassembled WGS sequence"/>
</dbReference>
<evidence type="ECO:0000259" key="3">
    <source>
        <dbReference type="Pfam" id="PF05598"/>
    </source>
</evidence>
<feature type="compositionally biased region" description="Basic and acidic residues" evidence="1">
    <location>
        <begin position="265"/>
        <end position="283"/>
    </location>
</feature>
<dbReference type="Pfam" id="PF01609">
    <property type="entry name" value="DDE_Tnp_1"/>
    <property type="match status" value="1"/>
</dbReference>
<accession>A0ABW7KEI3</accession>
<evidence type="ECO:0000313" key="5">
    <source>
        <dbReference type="Proteomes" id="UP001609219"/>
    </source>
</evidence>
<feature type="region of interest" description="Disordered" evidence="1">
    <location>
        <begin position="489"/>
        <end position="510"/>
    </location>
</feature>
<organism evidence="4 5">
    <name type="scientific">Antrihabitans spumae</name>
    <dbReference type="NCBI Taxonomy" id="3373370"/>
    <lineage>
        <taxon>Bacteria</taxon>
        <taxon>Bacillati</taxon>
        <taxon>Actinomycetota</taxon>
        <taxon>Actinomycetes</taxon>
        <taxon>Mycobacteriales</taxon>
        <taxon>Nocardiaceae</taxon>
        <taxon>Antrihabitans</taxon>
    </lineage>
</organism>
<feature type="region of interest" description="Disordered" evidence="1">
    <location>
        <begin position="240"/>
        <end position="292"/>
    </location>
</feature>
<feature type="domain" description="Transposase IS4-like" evidence="2">
    <location>
        <begin position="397"/>
        <end position="572"/>
    </location>
</feature>
<evidence type="ECO:0000259" key="2">
    <source>
        <dbReference type="Pfam" id="PF01609"/>
    </source>
</evidence>
<dbReference type="InterPro" id="IPR002559">
    <property type="entry name" value="Transposase_11"/>
</dbReference>
<feature type="region of interest" description="Disordered" evidence="1">
    <location>
        <begin position="353"/>
        <end position="390"/>
    </location>
</feature>
<proteinExistence type="predicted"/>
<comment type="caution">
    <text evidence="4">The sequence shown here is derived from an EMBL/GenBank/DDBJ whole genome shotgun (WGS) entry which is preliminary data.</text>
</comment>
<evidence type="ECO:0000313" key="4">
    <source>
        <dbReference type="EMBL" id="MFH5232921.1"/>
    </source>
</evidence>
<sequence>MACPPAVNVSVLDNVLVAKGYRPVDRDQLFLQPPDMREWLPATDPVWLVIAAVAQLDTTAIHRTRRTGGVGRAGYDPDMLLTVLIWGWAHGQRSSRTLERLCSRDVAFRIICAGDAPDHATISRFRADSATAMESLYAQVLMLCAQLGMGNLGVVALDGVKIASNASMSTNRTKGGLDKAAAEQALADARALARKAAAAHAATDAAEDEMYGPDARDDVPADLVDPRSRAARIAEALAEMAKKSPTQIEREAKKSRKQARQQAAETKRAEQLDTYEHQREQRDGAPLGSPPTEIRVEVLTRNLEYARADQQAKIDRYNAGNGRGKAPVPVEQAYKVTRVKAALDRAIADREQRQLAESAAEHVAAQVSEKTPSPPAWLTEPKRNITDPQSRMMPLRGGGWLQGYNCQAVTSSDGLIIATSVGNNPNDATTFTTMLDKAVAAAALIATHRPSTVDEEEPAIGVLLADAGYLSEDNLTHKGPDRLIAVGKSRDAATAAREQPTEGPPPADATPLEAMAHRLRTPEGHALYKQRSHIAETPFGHAKHNLGFRRFSSRGITRASAEFAFHALVHNLFKAIRTNNLAAAT</sequence>
<protein>
    <submittedName>
        <fullName evidence="4">Transposase</fullName>
    </submittedName>
</protein>
<dbReference type="PANTHER" id="PTHR33408">
    <property type="entry name" value="TRANSPOSASE"/>
    <property type="match status" value="1"/>
</dbReference>
<feature type="domain" description="Transposase InsH N-terminal" evidence="3">
    <location>
        <begin position="39"/>
        <end position="127"/>
    </location>
</feature>
<dbReference type="InterPro" id="IPR008490">
    <property type="entry name" value="Transposase_InsH_N"/>
</dbReference>
<dbReference type="Pfam" id="PF05598">
    <property type="entry name" value="DUF772"/>
    <property type="match status" value="1"/>
</dbReference>
<name>A0ABW7KEI3_9NOCA</name>
<evidence type="ECO:0000256" key="1">
    <source>
        <dbReference type="SAM" id="MobiDB-lite"/>
    </source>
</evidence>
<dbReference type="RefSeq" id="WP_395127839.1">
    <property type="nucleotide sequence ID" value="NZ_JBIMSN010000171.1"/>
</dbReference>
<feature type="region of interest" description="Disordered" evidence="1">
    <location>
        <begin position="203"/>
        <end position="222"/>
    </location>
</feature>